<evidence type="ECO:0000256" key="7">
    <source>
        <dbReference type="ARBA" id="ARBA00022989"/>
    </source>
</evidence>
<evidence type="ECO:0000256" key="4">
    <source>
        <dbReference type="ARBA" id="ARBA00022692"/>
    </source>
</evidence>
<feature type="transmembrane region" description="Helical" evidence="10">
    <location>
        <begin position="275"/>
        <end position="296"/>
    </location>
</feature>
<dbReference type="SUPFAM" id="SSF52540">
    <property type="entry name" value="P-loop containing nucleoside triphosphate hydrolases"/>
    <property type="match status" value="1"/>
</dbReference>
<dbReference type="FunFam" id="3.40.50.300:FF:000221">
    <property type="entry name" value="Multidrug ABC transporter ATP-binding protein"/>
    <property type="match status" value="1"/>
</dbReference>
<evidence type="ECO:0000256" key="5">
    <source>
        <dbReference type="ARBA" id="ARBA00022741"/>
    </source>
</evidence>
<evidence type="ECO:0000256" key="10">
    <source>
        <dbReference type="SAM" id="Phobius"/>
    </source>
</evidence>
<dbReference type="InterPro" id="IPR027417">
    <property type="entry name" value="P-loop_NTPase"/>
</dbReference>
<dbReference type="PROSITE" id="PS50893">
    <property type="entry name" value="ABC_TRANSPORTER_2"/>
    <property type="match status" value="1"/>
</dbReference>
<dbReference type="InterPro" id="IPR017871">
    <property type="entry name" value="ABC_transporter-like_CS"/>
</dbReference>
<protein>
    <submittedName>
        <fullName evidence="13">Multidrug ABC transporter ATP-binding protein</fullName>
    </submittedName>
</protein>
<dbReference type="InterPro" id="IPR039421">
    <property type="entry name" value="Type_1_exporter"/>
</dbReference>
<dbReference type="InterPro" id="IPR011527">
    <property type="entry name" value="ABC1_TM_dom"/>
</dbReference>
<dbReference type="RefSeq" id="WP_076331831.1">
    <property type="nucleotide sequence ID" value="NZ_MRTJ01000003.1"/>
</dbReference>
<feature type="domain" description="ABC transporter" evidence="11">
    <location>
        <begin position="351"/>
        <end position="584"/>
    </location>
</feature>
<dbReference type="Gene3D" id="1.20.1560.10">
    <property type="entry name" value="ABC transporter type 1, transmembrane domain"/>
    <property type="match status" value="1"/>
</dbReference>
<evidence type="ECO:0000256" key="3">
    <source>
        <dbReference type="ARBA" id="ARBA00022475"/>
    </source>
</evidence>
<dbReference type="InterPro" id="IPR003439">
    <property type="entry name" value="ABC_transporter-like_ATP-bd"/>
</dbReference>
<name>A0A1R1BWH8_PAEAM</name>
<dbReference type="SUPFAM" id="SSF90123">
    <property type="entry name" value="ABC transporter transmembrane region"/>
    <property type="match status" value="1"/>
</dbReference>
<dbReference type="EMBL" id="MRTJ01000003">
    <property type="protein sequence ID" value="OMF14232.1"/>
    <property type="molecule type" value="Genomic_DNA"/>
</dbReference>
<evidence type="ECO:0000313" key="13">
    <source>
        <dbReference type="EMBL" id="OMF14232.1"/>
    </source>
</evidence>
<feature type="domain" description="ABC transmembrane type-1" evidence="12">
    <location>
        <begin position="16"/>
        <end position="298"/>
    </location>
</feature>
<dbReference type="PROSITE" id="PS00211">
    <property type="entry name" value="ABC_TRANSPORTER_1"/>
    <property type="match status" value="1"/>
</dbReference>
<dbReference type="Pfam" id="PF00005">
    <property type="entry name" value="ABC_tran"/>
    <property type="match status" value="1"/>
</dbReference>
<dbReference type="SMART" id="SM00382">
    <property type="entry name" value="AAA"/>
    <property type="match status" value="1"/>
</dbReference>
<keyword evidence="2" id="KW-0813">Transport</keyword>
<dbReference type="AlphaFoldDB" id="A0A1R1BWH8"/>
<gene>
    <name evidence="13" type="ORF">BK131_12160</name>
</gene>
<dbReference type="FunFam" id="1.20.1560.10:FF:000040">
    <property type="entry name" value="Multidrug ABC transporter ATP-binding protein"/>
    <property type="match status" value="1"/>
</dbReference>
<dbReference type="OrthoDB" id="9770415at2"/>
<comment type="subcellular location">
    <subcellularLocation>
        <location evidence="1">Cell membrane</location>
        <topology evidence="1">Multi-pass membrane protein</topology>
    </subcellularLocation>
</comment>
<keyword evidence="4 10" id="KW-0812">Transmembrane</keyword>
<keyword evidence="3" id="KW-1003">Cell membrane</keyword>
<dbReference type="CDD" id="cd18548">
    <property type="entry name" value="ABC_6TM_Tm287_like"/>
    <property type="match status" value="1"/>
</dbReference>
<dbReference type="GO" id="GO:0005524">
    <property type="term" value="F:ATP binding"/>
    <property type="evidence" value="ECO:0007669"/>
    <property type="project" value="UniProtKB-KW"/>
</dbReference>
<evidence type="ECO:0000256" key="1">
    <source>
        <dbReference type="ARBA" id="ARBA00004651"/>
    </source>
</evidence>
<feature type="transmembrane region" description="Helical" evidence="10">
    <location>
        <begin position="52"/>
        <end position="76"/>
    </location>
</feature>
<dbReference type="Gene3D" id="3.40.50.300">
    <property type="entry name" value="P-loop containing nucleotide triphosphate hydrolases"/>
    <property type="match status" value="1"/>
</dbReference>
<feature type="transmembrane region" description="Helical" evidence="10">
    <location>
        <begin position="242"/>
        <end position="263"/>
    </location>
</feature>
<dbReference type="GO" id="GO:0016887">
    <property type="term" value="F:ATP hydrolysis activity"/>
    <property type="evidence" value="ECO:0007669"/>
    <property type="project" value="InterPro"/>
</dbReference>
<evidence type="ECO:0000259" key="11">
    <source>
        <dbReference type="PROSITE" id="PS50893"/>
    </source>
</evidence>
<feature type="transmembrane region" description="Helical" evidence="10">
    <location>
        <begin position="157"/>
        <end position="178"/>
    </location>
</feature>
<evidence type="ECO:0000256" key="9">
    <source>
        <dbReference type="SAM" id="MobiDB-lite"/>
    </source>
</evidence>
<organism evidence="13 14">
    <name type="scientific">Paenibacillus amylolyticus</name>
    <dbReference type="NCBI Taxonomy" id="1451"/>
    <lineage>
        <taxon>Bacteria</taxon>
        <taxon>Bacillati</taxon>
        <taxon>Bacillota</taxon>
        <taxon>Bacilli</taxon>
        <taxon>Bacillales</taxon>
        <taxon>Paenibacillaceae</taxon>
        <taxon>Paenibacillus</taxon>
    </lineage>
</organism>
<dbReference type="GO" id="GO:0015421">
    <property type="term" value="F:ABC-type oligopeptide transporter activity"/>
    <property type="evidence" value="ECO:0007669"/>
    <property type="project" value="TreeGrafter"/>
</dbReference>
<proteinExistence type="predicted"/>
<keyword evidence="8 10" id="KW-0472">Membrane</keyword>
<dbReference type="PANTHER" id="PTHR43394">
    <property type="entry name" value="ATP-DEPENDENT PERMEASE MDL1, MITOCHONDRIAL"/>
    <property type="match status" value="1"/>
</dbReference>
<keyword evidence="7 10" id="KW-1133">Transmembrane helix</keyword>
<dbReference type="Proteomes" id="UP000187134">
    <property type="component" value="Unassembled WGS sequence"/>
</dbReference>
<keyword evidence="6 13" id="KW-0067">ATP-binding</keyword>
<sequence length="594" mass="65123">MWTLKRFLTPYKSAAILAPLLMVLEVAMDLLQPKLMSSIVDDGVLAGNLSHIVSTGLIMLLVALIGWVGGAGCTLYSSKAAVGYGTDLRQELFDHIQTFSFRNLDTFQEGSLITRLTSDITQMQTFVQMLLRMFIRSPMLIIGSIIMAFTISVKLALILIATVPVLFIILFILIKASYPLFASVQSKLDQVNAVLQENLAGIRVVKAFARARLEKKRFKQSNEDYTSTAVKAWRIVTLNAPVLSLMLNATIVAVLWFGGFQVVGGDIAAGDLIAFINYVTVVLSSLTSIGMMMMSFSRAKVSAERINEVLHTEPDIQSGTDNSGNAQSHQANRNQSSTQPTPIPSRVAGEVEFRDVSFRYDGDHTLTRINLMARPGEKVALIGSTGSGKTSLVQLIPRLYDASQGEVLVNGVNVRHWDLQDLRSRVSIVLQESILFSGSIRDNICFGRPGATDAELRAAAQAAAADDFIMKLKDGYDTELGQRGVNLSGGQKQRISIARALLMQPEVLILDDSTSAVDLRTEASIQKALQSLMKDSTTFLIAQRISSVKDADCIYVIDEGQIVARGTHDDLMAHSSHYQAIYYSQQRKEDVQFG</sequence>
<evidence type="ECO:0000256" key="2">
    <source>
        <dbReference type="ARBA" id="ARBA00022448"/>
    </source>
</evidence>
<accession>A0A1R1BWH8</accession>
<dbReference type="InterPro" id="IPR036640">
    <property type="entry name" value="ABC1_TM_sf"/>
</dbReference>
<evidence type="ECO:0000256" key="8">
    <source>
        <dbReference type="ARBA" id="ARBA00023136"/>
    </source>
</evidence>
<feature type="compositionally biased region" description="Polar residues" evidence="9">
    <location>
        <begin position="315"/>
        <end position="340"/>
    </location>
</feature>
<dbReference type="Pfam" id="PF00664">
    <property type="entry name" value="ABC_membrane"/>
    <property type="match status" value="1"/>
</dbReference>
<feature type="transmembrane region" description="Helical" evidence="10">
    <location>
        <begin position="133"/>
        <end position="151"/>
    </location>
</feature>
<keyword evidence="5" id="KW-0547">Nucleotide-binding</keyword>
<comment type="caution">
    <text evidence="13">The sequence shown here is derived from an EMBL/GenBank/DDBJ whole genome shotgun (WGS) entry which is preliminary data.</text>
</comment>
<dbReference type="PROSITE" id="PS50929">
    <property type="entry name" value="ABC_TM1F"/>
    <property type="match status" value="1"/>
</dbReference>
<dbReference type="GO" id="GO:0005886">
    <property type="term" value="C:plasma membrane"/>
    <property type="evidence" value="ECO:0007669"/>
    <property type="project" value="UniProtKB-SubCell"/>
</dbReference>
<dbReference type="InterPro" id="IPR003593">
    <property type="entry name" value="AAA+_ATPase"/>
</dbReference>
<feature type="region of interest" description="Disordered" evidence="9">
    <location>
        <begin position="312"/>
        <end position="346"/>
    </location>
</feature>
<evidence type="ECO:0000313" key="14">
    <source>
        <dbReference type="Proteomes" id="UP000187134"/>
    </source>
</evidence>
<dbReference type="PANTHER" id="PTHR43394:SF1">
    <property type="entry name" value="ATP-BINDING CASSETTE SUB-FAMILY B MEMBER 10, MITOCHONDRIAL"/>
    <property type="match status" value="1"/>
</dbReference>
<evidence type="ECO:0000259" key="12">
    <source>
        <dbReference type="PROSITE" id="PS50929"/>
    </source>
</evidence>
<evidence type="ECO:0000256" key="6">
    <source>
        <dbReference type="ARBA" id="ARBA00022840"/>
    </source>
</evidence>
<reference evidence="13 14" key="1">
    <citation type="submission" date="2016-11" db="EMBL/GenBank/DDBJ databases">
        <title>Paenibacillus species isolates.</title>
        <authorList>
            <person name="Beno S.M."/>
        </authorList>
    </citation>
    <scope>NUCLEOTIDE SEQUENCE [LARGE SCALE GENOMIC DNA]</scope>
    <source>
        <strain evidence="13 14">FSL H8-0246</strain>
    </source>
</reference>